<evidence type="ECO:0000256" key="2">
    <source>
        <dbReference type="ARBA" id="ARBA00013194"/>
    </source>
</evidence>
<keyword evidence="5" id="KW-0413">Isomerase</keyword>
<dbReference type="Gene3D" id="3.10.50.40">
    <property type="match status" value="1"/>
</dbReference>
<keyword evidence="4" id="KW-0697">Rotamase</keyword>
<evidence type="ECO:0000256" key="5">
    <source>
        <dbReference type="ARBA" id="ARBA00023235"/>
    </source>
</evidence>
<dbReference type="InterPro" id="IPR050245">
    <property type="entry name" value="PrsA_foldase"/>
</dbReference>
<keyword evidence="6" id="KW-0472">Membrane</keyword>
<proteinExistence type="predicted"/>
<organism evidence="7 8">
    <name type="scientific">Clostridium sartagoforme</name>
    <dbReference type="NCBI Taxonomy" id="84031"/>
    <lineage>
        <taxon>Bacteria</taxon>
        <taxon>Bacillati</taxon>
        <taxon>Bacillota</taxon>
        <taxon>Clostridia</taxon>
        <taxon>Eubacteriales</taxon>
        <taxon>Clostridiaceae</taxon>
        <taxon>Clostridium</taxon>
    </lineage>
</organism>
<dbReference type="PANTHER" id="PTHR47245:SF1">
    <property type="entry name" value="FOLDASE PROTEIN PRSA"/>
    <property type="match status" value="1"/>
</dbReference>
<gene>
    <name evidence="7" type="ORF">E5347_15795</name>
</gene>
<dbReference type="Proteomes" id="UP000306888">
    <property type="component" value="Unassembled WGS sequence"/>
</dbReference>
<reference evidence="7 8" key="1">
    <citation type="submission" date="2019-04" db="EMBL/GenBank/DDBJ databases">
        <title>Microbes associate with the intestines of laboratory mice.</title>
        <authorList>
            <person name="Navarre W."/>
            <person name="Wong E."/>
            <person name="Huang K."/>
            <person name="Tropini C."/>
            <person name="Ng K."/>
            <person name="Yu B."/>
        </authorList>
    </citation>
    <scope>NUCLEOTIDE SEQUENCE [LARGE SCALE GENOMIC DNA]</scope>
    <source>
        <strain evidence="7 8">NM50_B9-20</strain>
    </source>
</reference>
<keyword evidence="3" id="KW-0732">Signal</keyword>
<keyword evidence="8" id="KW-1185">Reference proteome</keyword>
<keyword evidence="6" id="KW-1133">Transmembrane helix</keyword>
<dbReference type="EMBL" id="SRYR01000016">
    <property type="protein sequence ID" value="TGY40126.1"/>
    <property type="molecule type" value="Genomic_DNA"/>
</dbReference>
<evidence type="ECO:0000256" key="3">
    <source>
        <dbReference type="ARBA" id="ARBA00022729"/>
    </source>
</evidence>
<dbReference type="PANTHER" id="PTHR47245">
    <property type="entry name" value="PEPTIDYLPROLYL ISOMERASE"/>
    <property type="match status" value="1"/>
</dbReference>
<comment type="caution">
    <text evidence="7">The sequence shown here is derived from an EMBL/GenBank/DDBJ whole genome shotgun (WGS) entry which is preliminary data.</text>
</comment>
<dbReference type="InterPro" id="IPR046357">
    <property type="entry name" value="PPIase_dom_sf"/>
</dbReference>
<evidence type="ECO:0000313" key="8">
    <source>
        <dbReference type="Proteomes" id="UP000306888"/>
    </source>
</evidence>
<feature type="transmembrane region" description="Helical" evidence="6">
    <location>
        <begin position="7"/>
        <end position="26"/>
    </location>
</feature>
<sequence length="352" mass="40920">MKKKFKLPMLIILSGIMVLVVFFFVINSSNLKISISGVEIDEDEYINTMNSKKYEITQYFISKYGAKITSDFWETEFNGEYPYKMLADSTMDELLVRHSIYQLAEEKGYVDSAEYKDFINRLNNENKAREEKIKNGVPVYGLSNFTEDLYLEYETDQLQKTYCEDLNNEGMEISLEDATRYYDENKDSLFVKNDDFELSYVKVYYASLGLSEDEVKEIKNRMIEGSKKIDDNNSLSDLVENDEILKDYFTHESILSGELSAKAKAIGDVLDIAMDLNKGDVTQVIDENGCLYLVQCINRVDYDYIPYEEVRDNINKAIREERYDNIIASRVDSLEVNSDINKVYNFTKKNVK</sequence>
<dbReference type="RefSeq" id="WP_136008191.1">
    <property type="nucleotide sequence ID" value="NZ_SRYR01000016.1"/>
</dbReference>
<evidence type="ECO:0000313" key="7">
    <source>
        <dbReference type="EMBL" id="TGY40126.1"/>
    </source>
</evidence>
<keyword evidence="6" id="KW-0812">Transmembrane</keyword>
<evidence type="ECO:0000256" key="4">
    <source>
        <dbReference type="ARBA" id="ARBA00023110"/>
    </source>
</evidence>
<name>A0A4S2DDW5_9CLOT</name>
<accession>A0A4S2DDW5</accession>
<evidence type="ECO:0000256" key="6">
    <source>
        <dbReference type="SAM" id="Phobius"/>
    </source>
</evidence>
<dbReference type="OrthoDB" id="4229635at2"/>
<dbReference type="EC" id="5.2.1.8" evidence="2"/>
<comment type="catalytic activity">
    <reaction evidence="1">
        <text>[protein]-peptidylproline (omega=180) = [protein]-peptidylproline (omega=0)</text>
        <dbReference type="Rhea" id="RHEA:16237"/>
        <dbReference type="Rhea" id="RHEA-COMP:10747"/>
        <dbReference type="Rhea" id="RHEA-COMP:10748"/>
        <dbReference type="ChEBI" id="CHEBI:83833"/>
        <dbReference type="ChEBI" id="CHEBI:83834"/>
        <dbReference type="EC" id="5.2.1.8"/>
    </reaction>
</comment>
<evidence type="ECO:0000256" key="1">
    <source>
        <dbReference type="ARBA" id="ARBA00000971"/>
    </source>
</evidence>
<dbReference type="GO" id="GO:0003755">
    <property type="term" value="F:peptidyl-prolyl cis-trans isomerase activity"/>
    <property type="evidence" value="ECO:0007669"/>
    <property type="project" value="UniProtKB-KW"/>
</dbReference>
<dbReference type="AlphaFoldDB" id="A0A4S2DDW5"/>
<dbReference type="Gene3D" id="1.10.4030.10">
    <property type="entry name" value="Porin chaperone SurA, peptide-binding domain"/>
    <property type="match status" value="1"/>
</dbReference>
<protein>
    <recommendedName>
        <fullName evidence="2">peptidylprolyl isomerase</fullName>
        <ecNumber evidence="2">5.2.1.8</ecNumber>
    </recommendedName>
</protein>